<reference evidence="10 11" key="3">
    <citation type="journal article" date="2017" name="G3 (Bethesda)">
        <title>Comparative analysis highlights variable genome content of wheat rusts and divergence of the mating loci.</title>
        <authorList>
            <person name="Cuomo C.A."/>
            <person name="Bakkeren G."/>
            <person name="Khalil H.B."/>
            <person name="Panwar V."/>
            <person name="Joly D."/>
            <person name="Linning R."/>
            <person name="Sakthikumar S."/>
            <person name="Song X."/>
            <person name="Adiconis X."/>
            <person name="Fan L."/>
            <person name="Goldberg J.M."/>
            <person name="Levin J.Z."/>
            <person name="Young S."/>
            <person name="Zeng Q."/>
            <person name="Anikster Y."/>
            <person name="Bruce M."/>
            <person name="Wang M."/>
            <person name="Yin C."/>
            <person name="McCallum B."/>
            <person name="Szabo L.J."/>
            <person name="Hulbert S."/>
            <person name="Chen X."/>
            <person name="Fellers J.P."/>
        </authorList>
    </citation>
    <scope>NUCLEOTIDE SEQUENCE</scope>
    <source>
        <strain evidence="11">Isolate 1-1 / race 1 (BBBD)</strain>
        <strain evidence="10">isolate 1-1 / race 1 (BBBD)</strain>
    </source>
</reference>
<dbReference type="GO" id="GO:0031211">
    <property type="term" value="C:endoplasmic reticulum palmitoyltransferase complex"/>
    <property type="evidence" value="ECO:0007669"/>
    <property type="project" value="TreeGrafter"/>
</dbReference>
<evidence type="ECO:0000256" key="3">
    <source>
        <dbReference type="ARBA" id="ARBA00011396"/>
    </source>
</evidence>
<evidence type="ECO:0000256" key="2">
    <source>
        <dbReference type="ARBA" id="ARBA00007732"/>
    </source>
</evidence>
<dbReference type="PANTHER" id="PTHR13254">
    <property type="entry name" value="GOLGI AUTOANTIGEN, GOLGIN SUBFAMILY A, 7"/>
    <property type="match status" value="1"/>
</dbReference>
<keyword evidence="5" id="KW-0256">Endoplasmic reticulum</keyword>
<comment type="subunit">
    <text evidence="3">Interacts with ERF2.</text>
</comment>
<feature type="domain" description="Golgin subfamily A member 7/ERF4" evidence="8">
    <location>
        <begin position="88"/>
        <end position="204"/>
    </location>
</feature>
<dbReference type="Pfam" id="PF10256">
    <property type="entry name" value="Erf4"/>
    <property type="match status" value="1"/>
</dbReference>
<dbReference type="OrthoDB" id="2190159at2759"/>
<evidence type="ECO:0000256" key="7">
    <source>
        <dbReference type="SAM" id="MobiDB-lite"/>
    </source>
</evidence>
<dbReference type="EMBL" id="ADAS02000081">
    <property type="protein sequence ID" value="OAV91399.1"/>
    <property type="molecule type" value="Genomic_DNA"/>
</dbReference>
<accession>A0A180GFZ8</accession>
<dbReference type="STRING" id="630390.A0A180GFZ8"/>
<feature type="region of interest" description="Disordered" evidence="7">
    <location>
        <begin position="1"/>
        <end position="47"/>
    </location>
</feature>
<reference evidence="9" key="2">
    <citation type="submission" date="2016-05" db="EMBL/GenBank/DDBJ databases">
        <title>Comparative analysis highlights variable genome content of wheat rusts and divergence of the mating loci.</title>
        <authorList>
            <person name="Cuomo C.A."/>
            <person name="Bakkeren G."/>
            <person name="Szabo L."/>
            <person name="Khalil H."/>
            <person name="Joly D."/>
            <person name="Goldberg J."/>
            <person name="Young S."/>
            <person name="Zeng Q."/>
            <person name="Fellers J."/>
        </authorList>
    </citation>
    <scope>NUCLEOTIDE SEQUENCE [LARGE SCALE GENOMIC DNA]</scope>
    <source>
        <strain evidence="9">1-1 BBBD Race 1</strain>
    </source>
</reference>
<keyword evidence="6" id="KW-0472">Membrane</keyword>
<name>A0A180GFZ8_PUCT1</name>
<dbReference type="VEuPathDB" id="FungiDB:PTTG_05690"/>
<evidence type="ECO:0000313" key="10">
    <source>
        <dbReference type="EnsemblFungi" id="PTTG_05690-t43_1-p1"/>
    </source>
</evidence>
<evidence type="ECO:0000256" key="6">
    <source>
        <dbReference type="ARBA" id="ARBA00023136"/>
    </source>
</evidence>
<dbReference type="PANTHER" id="PTHR13254:SF0">
    <property type="entry name" value="GOLGIN SUBFAMILY A MEMBER 7_ERF4 DOMAIN-CONTAINING PROTEIN"/>
    <property type="match status" value="1"/>
</dbReference>
<protein>
    <recommendedName>
        <fullName evidence="4">Ras modification protein ERF4</fullName>
    </recommendedName>
</protein>
<dbReference type="GO" id="GO:0005789">
    <property type="term" value="C:endoplasmic reticulum membrane"/>
    <property type="evidence" value="ECO:0007669"/>
    <property type="project" value="UniProtKB-SubCell"/>
</dbReference>
<proteinExistence type="inferred from homology"/>
<sequence>MKNQTPTYHPSSPNSYAHHLQTGQPDEQNKQQRSHRRTTSSYTYRGSMASEIAETNDGQLNDYSSEIAPSIFGTSPAGQVGQSKPRAIVRIERDYSARGATCGRVQFWDGWVKELEGRISPLELQNTLNDFNLILASAYDPYSSILDNTLAVLSFYISPWLLGTHHKRQMNLFKDTLEQYNKSVYNPVGLNILHPQKVAFLFLEIEYY</sequence>
<evidence type="ECO:0000256" key="5">
    <source>
        <dbReference type="ARBA" id="ARBA00022824"/>
    </source>
</evidence>
<dbReference type="AlphaFoldDB" id="A0A180GFZ8"/>
<reference evidence="10" key="4">
    <citation type="submission" date="2025-05" db="UniProtKB">
        <authorList>
            <consortium name="EnsemblFungi"/>
        </authorList>
    </citation>
    <scope>IDENTIFICATION</scope>
    <source>
        <strain evidence="10">isolate 1-1 / race 1 (BBBD)</strain>
    </source>
</reference>
<evidence type="ECO:0000313" key="11">
    <source>
        <dbReference type="Proteomes" id="UP000005240"/>
    </source>
</evidence>
<comment type="subcellular location">
    <subcellularLocation>
        <location evidence="1">Endoplasmic reticulum membrane</location>
        <topology evidence="1">Peripheral membrane protein</topology>
    </subcellularLocation>
</comment>
<dbReference type="GO" id="GO:0006612">
    <property type="term" value="P:protein targeting to membrane"/>
    <property type="evidence" value="ECO:0007669"/>
    <property type="project" value="TreeGrafter"/>
</dbReference>
<dbReference type="InterPro" id="IPR051371">
    <property type="entry name" value="Ras_palmitoyltransferase"/>
</dbReference>
<dbReference type="InterPro" id="IPR019383">
    <property type="entry name" value="Golgin_A_7/ERF4"/>
</dbReference>
<dbReference type="EnsemblFungi" id="PTTG_05690-t43_1">
    <property type="protein sequence ID" value="PTTG_05690-t43_1-p1"/>
    <property type="gene ID" value="PTTG_05690"/>
</dbReference>
<evidence type="ECO:0000259" key="8">
    <source>
        <dbReference type="Pfam" id="PF10256"/>
    </source>
</evidence>
<evidence type="ECO:0000256" key="1">
    <source>
        <dbReference type="ARBA" id="ARBA00004406"/>
    </source>
</evidence>
<dbReference type="Proteomes" id="UP000005240">
    <property type="component" value="Unassembled WGS sequence"/>
</dbReference>
<organism evidence="9">
    <name type="scientific">Puccinia triticina (isolate 1-1 / race 1 (BBBD))</name>
    <name type="common">Brown leaf rust fungus</name>
    <dbReference type="NCBI Taxonomy" id="630390"/>
    <lineage>
        <taxon>Eukaryota</taxon>
        <taxon>Fungi</taxon>
        <taxon>Dikarya</taxon>
        <taxon>Basidiomycota</taxon>
        <taxon>Pucciniomycotina</taxon>
        <taxon>Pucciniomycetes</taxon>
        <taxon>Pucciniales</taxon>
        <taxon>Pucciniaceae</taxon>
        <taxon>Puccinia</taxon>
    </lineage>
</organism>
<evidence type="ECO:0000313" key="9">
    <source>
        <dbReference type="EMBL" id="OAV91399.1"/>
    </source>
</evidence>
<reference evidence="9" key="1">
    <citation type="submission" date="2009-11" db="EMBL/GenBank/DDBJ databases">
        <authorList>
            <consortium name="The Broad Institute Genome Sequencing Platform"/>
            <person name="Ward D."/>
            <person name="Feldgarden M."/>
            <person name="Earl A."/>
            <person name="Young S.K."/>
            <person name="Zeng Q."/>
            <person name="Koehrsen M."/>
            <person name="Alvarado L."/>
            <person name="Berlin A."/>
            <person name="Bochicchio J."/>
            <person name="Borenstein D."/>
            <person name="Chapman S.B."/>
            <person name="Chen Z."/>
            <person name="Engels R."/>
            <person name="Freedman E."/>
            <person name="Gellesch M."/>
            <person name="Goldberg J."/>
            <person name="Griggs A."/>
            <person name="Gujja S."/>
            <person name="Heilman E."/>
            <person name="Heiman D."/>
            <person name="Hepburn T."/>
            <person name="Howarth C."/>
            <person name="Jen D."/>
            <person name="Larson L."/>
            <person name="Lewis B."/>
            <person name="Mehta T."/>
            <person name="Park D."/>
            <person name="Pearson M."/>
            <person name="Roberts A."/>
            <person name="Saif S."/>
            <person name="Shea T."/>
            <person name="Shenoy N."/>
            <person name="Sisk P."/>
            <person name="Stolte C."/>
            <person name="Sykes S."/>
            <person name="Thomson T."/>
            <person name="Walk T."/>
            <person name="White J."/>
            <person name="Yandava C."/>
            <person name="Izard J."/>
            <person name="Baranova O.V."/>
            <person name="Blanton J.M."/>
            <person name="Tanner A.C."/>
            <person name="Dewhirst F.E."/>
            <person name="Haas B."/>
            <person name="Nusbaum C."/>
            <person name="Birren B."/>
        </authorList>
    </citation>
    <scope>NUCLEOTIDE SEQUENCE [LARGE SCALE GENOMIC DNA]</scope>
    <source>
        <strain evidence="9">1-1 BBBD Race 1</strain>
    </source>
</reference>
<feature type="compositionally biased region" description="Polar residues" evidence="7">
    <location>
        <begin position="1"/>
        <end position="26"/>
    </location>
</feature>
<comment type="similarity">
    <text evidence="2">Belongs to the ERF4 family.</text>
</comment>
<keyword evidence="11" id="KW-1185">Reference proteome</keyword>
<evidence type="ECO:0000256" key="4">
    <source>
        <dbReference type="ARBA" id="ARBA00018463"/>
    </source>
</evidence>
<gene>
    <name evidence="9" type="ORF">PTTG_05690</name>
</gene>